<keyword evidence="4 6" id="KW-1133">Transmembrane helix</keyword>
<accession>A0ABT6PR35</accession>
<feature type="transmembrane region" description="Helical" evidence="6">
    <location>
        <begin position="248"/>
        <end position="269"/>
    </location>
</feature>
<dbReference type="RefSeq" id="WP_281456778.1">
    <property type="nucleotide sequence ID" value="NZ_JASAOF010000010.1"/>
</dbReference>
<feature type="transmembrane region" description="Helical" evidence="6">
    <location>
        <begin position="413"/>
        <end position="430"/>
    </location>
</feature>
<dbReference type="InterPro" id="IPR002293">
    <property type="entry name" value="AA/rel_permease1"/>
</dbReference>
<dbReference type="Pfam" id="PF13520">
    <property type="entry name" value="AA_permease_2"/>
    <property type="match status" value="1"/>
</dbReference>
<feature type="transmembrane region" description="Helical" evidence="6">
    <location>
        <begin position="346"/>
        <end position="367"/>
    </location>
</feature>
<feature type="transmembrane region" description="Helical" evidence="6">
    <location>
        <begin position="23"/>
        <end position="47"/>
    </location>
</feature>
<evidence type="ECO:0000256" key="5">
    <source>
        <dbReference type="ARBA" id="ARBA00023136"/>
    </source>
</evidence>
<comment type="caution">
    <text evidence="7">The sequence shown here is derived from an EMBL/GenBank/DDBJ whole genome shotgun (WGS) entry which is preliminary data.</text>
</comment>
<reference evidence="7 8" key="1">
    <citation type="submission" date="2023-04" db="EMBL/GenBank/DDBJ databases">
        <title>Draft genome sequence of Saccharopolyspora sp. TS4A08 isolated from sweet potato rhizospheric soil.</title>
        <authorList>
            <person name="Suksaard P."/>
            <person name="Duangmal K."/>
        </authorList>
    </citation>
    <scope>NUCLEOTIDE SEQUENCE [LARGE SCALE GENOMIC DNA]</scope>
    <source>
        <strain evidence="7 8">TS4A08</strain>
    </source>
</reference>
<feature type="transmembrane region" description="Helical" evidence="6">
    <location>
        <begin position="442"/>
        <end position="465"/>
    </location>
</feature>
<keyword evidence="8" id="KW-1185">Reference proteome</keyword>
<feature type="transmembrane region" description="Helical" evidence="6">
    <location>
        <begin position="304"/>
        <end position="326"/>
    </location>
</feature>
<sequence>MSATTGSDTAAQGLRRELKVTDAAAFSIGLIGPVGAMALLGVGAAGLLGQGAAWAFVFAVLGVSLVGYGFIKLSQHISHTGSVYALVGRTIGPRAGFVAGTALLTAYAAIGTGSTIEIALFFDKALARLGLIGTGPTEWIWTGLVALVLVVGLSLSEVRVITRALLLVELAGAALVVLLCAVILVRAGTGHAPQGQTLSWDFLQLPPGTGVGTIAAAAVFGFLAFAGFEGAASLGEETMNPKREIPRALKITIVVVGVFFLVTIVGQVIGYGTSGVNAFAAAEDPYGDLAGQYLGTWMGVLLDLVASLSLFAITLGTVNGAARIGYALVRDSGLSGPLVRLTRRGAPAGTIVVISALILVFATGQWLVGTGVLDATMNWLTLGTLALLVAYALATVGALRFLFTGPRPRAPRWQAVIPVLALAFLGYTIFTNVVDAEGTARYFPYVILAVLVVSTSTVVFVPGLADRVRSRITDHGDDQ</sequence>
<dbReference type="PIRSF" id="PIRSF006060">
    <property type="entry name" value="AA_transporter"/>
    <property type="match status" value="1"/>
</dbReference>
<dbReference type="Proteomes" id="UP001237595">
    <property type="component" value="Unassembled WGS sequence"/>
</dbReference>
<feature type="transmembrane region" description="Helical" evidence="6">
    <location>
        <begin position="95"/>
        <end position="119"/>
    </location>
</feature>
<keyword evidence="2" id="KW-1003">Cell membrane</keyword>
<evidence type="ECO:0000313" key="7">
    <source>
        <dbReference type="EMBL" id="MDI2030467.1"/>
    </source>
</evidence>
<feature type="transmembrane region" description="Helical" evidence="6">
    <location>
        <begin position="139"/>
        <end position="158"/>
    </location>
</feature>
<evidence type="ECO:0000256" key="1">
    <source>
        <dbReference type="ARBA" id="ARBA00004651"/>
    </source>
</evidence>
<evidence type="ECO:0000256" key="6">
    <source>
        <dbReference type="SAM" id="Phobius"/>
    </source>
</evidence>
<name>A0ABT6PR35_9PSEU</name>
<dbReference type="PANTHER" id="PTHR42770">
    <property type="entry name" value="AMINO ACID TRANSPORTER-RELATED"/>
    <property type="match status" value="1"/>
</dbReference>
<feature type="transmembrane region" description="Helical" evidence="6">
    <location>
        <begin position="165"/>
        <end position="188"/>
    </location>
</feature>
<evidence type="ECO:0000313" key="8">
    <source>
        <dbReference type="Proteomes" id="UP001237595"/>
    </source>
</evidence>
<keyword evidence="3 6" id="KW-0812">Transmembrane</keyword>
<dbReference type="InterPro" id="IPR050367">
    <property type="entry name" value="APC_superfamily"/>
</dbReference>
<evidence type="ECO:0000256" key="2">
    <source>
        <dbReference type="ARBA" id="ARBA00022475"/>
    </source>
</evidence>
<comment type="subcellular location">
    <subcellularLocation>
        <location evidence="1">Cell membrane</location>
        <topology evidence="1">Multi-pass membrane protein</topology>
    </subcellularLocation>
</comment>
<feature type="transmembrane region" description="Helical" evidence="6">
    <location>
        <begin position="53"/>
        <end position="74"/>
    </location>
</feature>
<dbReference type="Gene3D" id="1.20.1740.10">
    <property type="entry name" value="Amino acid/polyamine transporter I"/>
    <property type="match status" value="1"/>
</dbReference>
<protein>
    <submittedName>
        <fullName evidence="7">APC family permease</fullName>
    </submittedName>
</protein>
<evidence type="ECO:0000256" key="4">
    <source>
        <dbReference type="ARBA" id="ARBA00022989"/>
    </source>
</evidence>
<dbReference type="PANTHER" id="PTHR42770:SF7">
    <property type="entry name" value="MEMBRANE PROTEIN"/>
    <property type="match status" value="1"/>
</dbReference>
<dbReference type="EMBL" id="JASAOF010000010">
    <property type="protein sequence ID" value="MDI2030467.1"/>
    <property type="molecule type" value="Genomic_DNA"/>
</dbReference>
<gene>
    <name evidence="7" type="ORF">QFW96_17680</name>
</gene>
<evidence type="ECO:0000256" key="3">
    <source>
        <dbReference type="ARBA" id="ARBA00022692"/>
    </source>
</evidence>
<feature type="transmembrane region" description="Helical" evidence="6">
    <location>
        <begin position="379"/>
        <end position="401"/>
    </location>
</feature>
<organism evidence="7 8">
    <name type="scientific">Saccharopolyspora ipomoeae</name>
    <dbReference type="NCBI Taxonomy" id="3042027"/>
    <lineage>
        <taxon>Bacteria</taxon>
        <taxon>Bacillati</taxon>
        <taxon>Actinomycetota</taxon>
        <taxon>Actinomycetes</taxon>
        <taxon>Pseudonocardiales</taxon>
        <taxon>Pseudonocardiaceae</taxon>
        <taxon>Saccharopolyspora</taxon>
    </lineage>
</organism>
<feature type="transmembrane region" description="Helical" evidence="6">
    <location>
        <begin position="208"/>
        <end position="228"/>
    </location>
</feature>
<keyword evidence="5 6" id="KW-0472">Membrane</keyword>
<proteinExistence type="predicted"/>